<feature type="transmembrane region" description="Helical" evidence="4">
    <location>
        <begin position="145"/>
        <end position="165"/>
    </location>
</feature>
<reference evidence="5 6" key="1">
    <citation type="submission" date="2016-08" db="EMBL/GenBank/DDBJ databases">
        <title>A Parts List for Fungal Cellulosomes Revealed by Comparative Genomics.</title>
        <authorList>
            <consortium name="DOE Joint Genome Institute"/>
            <person name="Haitjema C.H."/>
            <person name="Gilmore S.P."/>
            <person name="Henske J.K."/>
            <person name="Solomon K.V."/>
            <person name="De Groot R."/>
            <person name="Kuo A."/>
            <person name="Mondo S.J."/>
            <person name="Salamov A.A."/>
            <person name="Labutti K."/>
            <person name="Zhao Z."/>
            <person name="Chiniquy J."/>
            <person name="Barry K."/>
            <person name="Brewer H.M."/>
            <person name="Purvine S.O."/>
            <person name="Wright A.T."/>
            <person name="Boxma B."/>
            <person name="Van Alen T."/>
            <person name="Hackstein J.H."/>
            <person name="Baker S.E."/>
            <person name="Grigoriev I.V."/>
            <person name="O'Malley M.A."/>
        </authorList>
    </citation>
    <scope>NUCLEOTIDE SEQUENCE [LARGE SCALE GENOMIC DNA]</scope>
    <source>
        <strain evidence="5 6">S4</strain>
    </source>
</reference>
<name>A0A1Y1WSI5_9FUNG</name>
<evidence type="ECO:0000256" key="1">
    <source>
        <dbReference type="ARBA" id="ARBA00004196"/>
    </source>
</evidence>
<evidence type="ECO:0000256" key="3">
    <source>
        <dbReference type="ARBA" id="ARBA00022737"/>
    </source>
</evidence>
<dbReference type="Proteomes" id="UP000193944">
    <property type="component" value="Unassembled WGS sequence"/>
</dbReference>
<dbReference type="Pfam" id="PF00560">
    <property type="entry name" value="LRR_1"/>
    <property type="match status" value="2"/>
</dbReference>
<dbReference type="InterPro" id="IPR051848">
    <property type="entry name" value="PGIP"/>
</dbReference>
<evidence type="ECO:0000313" key="5">
    <source>
        <dbReference type="EMBL" id="ORX76499.1"/>
    </source>
</evidence>
<keyword evidence="6" id="KW-1185">Reference proteome</keyword>
<evidence type="ECO:0000313" key="6">
    <source>
        <dbReference type="Proteomes" id="UP000193944"/>
    </source>
</evidence>
<reference evidence="5 6" key="2">
    <citation type="submission" date="2016-08" db="EMBL/GenBank/DDBJ databases">
        <title>Pervasive Adenine N6-methylation of Active Genes in Fungi.</title>
        <authorList>
            <consortium name="DOE Joint Genome Institute"/>
            <person name="Mondo S.J."/>
            <person name="Dannebaum R.O."/>
            <person name="Kuo R.C."/>
            <person name="Labutti K."/>
            <person name="Haridas S."/>
            <person name="Kuo A."/>
            <person name="Salamov A."/>
            <person name="Ahrendt S.R."/>
            <person name="Lipzen A."/>
            <person name="Sullivan W."/>
            <person name="Andreopoulos W.B."/>
            <person name="Clum A."/>
            <person name="Lindquist E."/>
            <person name="Daum C."/>
            <person name="Ramamoorthy G.K."/>
            <person name="Gryganskyi A."/>
            <person name="Culley D."/>
            <person name="Magnuson J.K."/>
            <person name="James T.Y."/>
            <person name="O'Malley M.A."/>
            <person name="Stajich J.E."/>
            <person name="Spatafora J.W."/>
            <person name="Visel A."/>
            <person name="Grigoriev I.V."/>
        </authorList>
    </citation>
    <scope>NUCLEOTIDE SEQUENCE [LARGE SCALE GENOMIC DNA]</scope>
    <source>
        <strain evidence="5 6">S4</strain>
    </source>
</reference>
<keyword evidence="4" id="KW-0812">Transmembrane</keyword>
<dbReference type="EMBL" id="MCFG01000295">
    <property type="protein sequence ID" value="ORX76499.1"/>
    <property type="molecule type" value="Genomic_DNA"/>
</dbReference>
<gene>
    <name evidence="5" type="ORF">BCR32DRAFT_329337</name>
</gene>
<protein>
    <submittedName>
        <fullName evidence="5">L domain-like protein</fullName>
    </submittedName>
</protein>
<dbReference type="SUPFAM" id="SSF52058">
    <property type="entry name" value="L domain-like"/>
    <property type="match status" value="1"/>
</dbReference>
<evidence type="ECO:0000256" key="2">
    <source>
        <dbReference type="ARBA" id="ARBA00022614"/>
    </source>
</evidence>
<dbReference type="OrthoDB" id="1394818at2759"/>
<evidence type="ECO:0000256" key="4">
    <source>
        <dbReference type="SAM" id="Phobius"/>
    </source>
</evidence>
<keyword evidence="3" id="KW-0677">Repeat</keyword>
<comment type="caution">
    <text evidence="5">The sequence shown here is derived from an EMBL/GenBank/DDBJ whole genome shotgun (WGS) entry which is preliminary data.</text>
</comment>
<dbReference type="PANTHER" id="PTHR48059:SF30">
    <property type="entry name" value="OS06G0587000 PROTEIN"/>
    <property type="match status" value="1"/>
</dbReference>
<dbReference type="InterPro" id="IPR032675">
    <property type="entry name" value="LRR_dom_sf"/>
</dbReference>
<dbReference type="AlphaFoldDB" id="A0A1Y1WSI5"/>
<dbReference type="STRING" id="1754192.A0A1Y1WSI5"/>
<dbReference type="Gene3D" id="3.80.10.10">
    <property type="entry name" value="Ribonuclease Inhibitor"/>
    <property type="match status" value="1"/>
</dbReference>
<dbReference type="Pfam" id="PF13855">
    <property type="entry name" value="LRR_8"/>
    <property type="match status" value="1"/>
</dbReference>
<dbReference type="PROSITE" id="PS51450">
    <property type="entry name" value="LRR"/>
    <property type="match status" value="1"/>
</dbReference>
<comment type="subcellular location">
    <subcellularLocation>
        <location evidence="1">Cell envelope</location>
    </subcellularLocation>
</comment>
<proteinExistence type="predicted"/>
<dbReference type="PANTHER" id="PTHR48059">
    <property type="entry name" value="POLYGALACTURONASE INHIBITOR 1"/>
    <property type="match status" value="1"/>
</dbReference>
<organism evidence="5 6">
    <name type="scientific">Anaeromyces robustus</name>
    <dbReference type="NCBI Taxonomy" id="1754192"/>
    <lineage>
        <taxon>Eukaryota</taxon>
        <taxon>Fungi</taxon>
        <taxon>Fungi incertae sedis</taxon>
        <taxon>Chytridiomycota</taxon>
        <taxon>Chytridiomycota incertae sedis</taxon>
        <taxon>Neocallimastigomycetes</taxon>
        <taxon>Neocallimastigales</taxon>
        <taxon>Neocallimastigaceae</taxon>
        <taxon>Anaeromyces</taxon>
    </lineage>
</organism>
<keyword evidence="2" id="KW-0433">Leucine-rich repeat</keyword>
<dbReference type="FunFam" id="3.80.10.10:FF:000041">
    <property type="entry name" value="LRR receptor-like serine/threonine-protein kinase ERECTA"/>
    <property type="match status" value="1"/>
</dbReference>
<dbReference type="InterPro" id="IPR001611">
    <property type="entry name" value="Leu-rich_rpt"/>
</dbReference>
<keyword evidence="4" id="KW-0472">Membrane</keyword>
<sequence>MSNVDCTVINSEPRMTHLDLSHTNIKEIPNNIVNLNELRIINFRGNDLNGEIPTFFDKLIHLEEIDLSENKFYGQIPKSFLNIKNLTYLDISSNRLFGIIPSEFCDMEKLKDIRYNNNMNSVYPSSCIRSKFGYSYNNYVRFTRWIVFIGIIVIIVVFGIINLVIRQNKIKSRIKRLSQRRLLRESRSRTQMRKMP</sequence>
<keyword evidence="4" id="KW-1133">Transmembrane helix</keyword>
<accession>A0A1Y1WSI5</accession>